<feature type="compositionally biased region" description="Low complexity" evidence="4">
    <location>
        <begin position="470"/>
        <end position="482"/>
    </location>
</feature>
<feature type="compositionally biased region" description="Basic and acidic residues" evidence="4">
    <location>
        <begin position="37"/>
        <end position="49"/>
    </location>
</feature>
<proteinExistence type="inferred from homology"/>
<dbReference type="EMBL" id="CAXLJL010000179">
    <property type="protein sequence ID" value="CAL5134076.1"/>
    <property type="molecule type" value="Genomic_DNA"/>
</dbReference>
<feature type="region of interest" description="Disordered" evidence="4">
    <location>
        <begin position="1010"/>
        <end position="1054"/>
    </location>
</feature>
<name>A0AAV2TB56_CALDB</name>
<feature type="compositionally biased region" description="Low complexity" evidence="4">
    <location>
        <begin position="572"/>
        <end position="583"/>
    </location>
</feature>
<evidence type="ECO:0000313" key="5">
    <source>
        <dbReference type="EMBL" id="CAL5134076.1"/>
    </source>
</evidence>
<evidence type="ECO:0008006" key="7">
    <source>
        <dbReference type="Google" id="ProtNLM"/>
    </source>
</evidence>
<evidence type="ECO:0000313" key="6">
    <source>
        <dbReference type="Proteomes" id="UP001497525"/>
    </source>
</evidence>
<reference evidence="5" key="1">
    <citation type="submission" date="2024-06" db="EMBL/GenBank/DDBJ databases">
        <authorList>
            <person name="Liu X."/>
            <person name="Lenzi L."/>
            <person name="Haldenby T S."/>
            <person name="Uol C."/>
        </authorList>
    </citation>
    <scope>NUCLEOTIDE SEQUENCE</scope>
</reference>
<keyword evidence="2 3" id="KW-0175">Coiled coil</keyword>
<evidence type="ECO:0000256" key="1">
    <source>
        <dbReference type="ARBA" id="ARBA00007525"/>
    </source>
</evidence>
<comment type="caution">
    <text evidence="5">The sequence shown here is derived from an EMBL/GenBank/DDBJ whole genome shotgun (WGS) entry which is preliminary data.</text>
</comment>
<feature type="compositionally biased region" description="Basic and acidic residues" evidence="4">
    <location>
        <begin position="669"/>
        <end position="698"/>
    </location>
</feature>
<feature type="coiled-coil region" evidence="3">
    <location>
        <begin position="99"/>
        <end position="126"/>
    </location>
</feature>
<feature type="compositionally biased region" description="Low complexity" evidence="4">
    <location>
        <begin position="62"/>
        <end position="72"/>
    </location>
</feature>
<feature type="region of interest" description="Disordered" evidence="4">
    <location>
        <begin position="280"/>
        <end position="603"/>
    </location>
</feature>
<evidence type="ECO:0000256" key="4">
    <source>
        <dbReference type="SAM" id="MobiDB-lite"/>
    </source>
</evidence>
<feature type="compositionally biased region" description="Polar residues" evidence="4">
    <location>
        <begin position="169"/>
        <end position="189"/>
    </location>
</feature>
<feature type="compositionally biased region" description="Polar residues" evidence="4">
    <location>
        <begin position="51"/>
        <end position="61"/>
    </location>
</feature>
<feature type="region of interest" description="Disordered" evidence="4">
    <location>
        <begin position="643"/>
        <end position="910"/>
    </location>
</feature>
<dbReference type="PANTHER" id="PTHR15073:SF1">
    <property type="entry name" value="RETICULOCYTE-BINDING PROTEIN HOMOLOG 2A"/>
    <property type="match status" value="1"/>
</dbReference>
<dbReference type="InterPro" id="IPR051483">
    <property type="entry name" value="MAP7_domain-containing"/>
</dbReference>
<feature type="compositionally biased region" description="Polar residues" evidence="4">
    <location>
        <begin position="832"/>
        <end position="847"/>
    </location>
</feature>
<feature type="compositionally biased region" description="Low complexity" evidence="4">
    <location>
        <begin position="395"/>
        <end position="405"/>
    </location>
</feature>
<sequence length="1054" mass="113696">MASGDQPNGFLPTALEPLDLGHEGLDHNLTNGIVSEMHGEIDDKSDYNRPESASDSQGQHPASNSTSLANLSSEERLRRMRAAEELKQKQKYAAFLESQKQAEMARQKAQEDRKRKIAELRQREEARRTLVLQRRKELEMNNKARIASLRDRSRISEDGYPPDTRRAATHSTFSGRTASASPSLGTARNPNSLMTTSCVVAFGSSAPRSICTQPSEGALRLQHAFEARLASYLTGRHSGCFLTTSASPYYVRLLDLDIDRPSSTLPPQIASNLKRLLKVPSGKPRRRATSAFPSLMRPTKASLARAHTKPAEHGTDDTTSAAARLATVNNGPHNSTGIRAETVTNGNSGHLAAGEHPVSSQVSSARSNSSQDFQRGTRPPRETSRLRSRGPPPKSASCASSTSESIGPPTRSASVDRRHNTATSGPSVFDRLTANIKKNQKSSQDDSKEAQPKPMRSARPNAPSDAKKPTTSSSTTTAKRPTGAPPPPVPKGMSVSVYTDRTDKKRPAKQPAPKRSASPKPDGQSKVSTAAPTEEVKQDELEAESGQDMPKQESPTEPPKSQSSGDEKTEESPVSVPSAAAAVHSGPLVAETHGSGEGATLDESEAAIYRAKLAEQRRLAKERKEEEQRRLEEENKLRRLQQEALRQAAEEAAREEAERAAEEAAALQRQREEEERARIQAAEAEKIAKLQRAEEERIQRKKRLDSIMSRVKHTDKQPSGALPGSNSTPTFAPPPDLLSAGYEPNSGDVGHTEIFKQEPDVTNAFSETGPLHHNGDQHIEDVSSNTKPLKRPAEQEPVSFRLATDTAEENEFLQGNTALEPKEFGDGFTSHPVGNNSADPASSTTKPSDFDLLGGMDIDGTDKHRSSSLSQPPVAGVLPSSHSNPSIMSNSVSADSPTTAILSTNGTNSAPRFRSALLQSMLGGGRLATHAKDAVAGLRHGSYSQLSDTSNSANRSGSRSPDGHGEASADEAGSFNSRAFDVNLGLNNHSDRIDGHKMVHSMYDSTGVKFGVHDSSEADKPEGEPIFAWPPRPEKNDLNSPDSMNSVPLQTPTH</sequence>
<feature type="compositionally biased region" description="Low complexity" evidence="4">
    <location>
        <begin position="359"/>
        <end position="370"/>
    </location>
</feature>
<dbReference type="AlphaFoldDB" id="A0AAV2TB56"/>
<dbReference type="Proteomes" id="UP001497525">
    <property type="component" value="Unassembled WGS sequence"/>
</dbReference>
<feature type="compositionally biased region" description="Polar residues" evidence="4">
    <location>
        <begin position="894"/>
        <end position="910"/>
    </location>
</feature>
<feature type="compositionally biased region" description="Low complexity" evidence="4">
    <location>
        <begin position="509"/>
        <end position="521"/>
    </location>
</feature>
<feature type="compositionally biased region" description="Basic and acidic residues" evidence="4">
    <location>
        <begin position="750"/>
        <end position="759"/>
    </location>
</feature>
<protein>
    <recommendedName>
        <fullName evidence="7">Ensconsin</fullName>
    </recommendedName>
</protein>
<gene>
    <name evidence="5" type="ORF">CDAUBV1_LOCUS7304</name>
</gene>
<feature type="compositionally biased region" description="Basic and acidic residues" evidence="4">
    <location>
        <begin position="1011"/>
        <end position="1023"/>
    </location>
</feature>
<accession>A0AAV2TB56</accession>
<feature type="compositionally biased region" description="Polar residues" evidence="4">
    <location>
        <begin position="1038"/>
        <end position="1054"/>
    </location>
</feature>
<feature type="compositionally biased region" description="Polar residues" evidence="4">
    <location>
        <begin position="553"/>
        <end position="564"/>
    </location>
</feature>
<feature type="region of interest" description="Disordered" evidence="4">
    <location>
        <begin position="150"/>
        <end position="189"/>
    </location>
</feature>
<dbReference type="GO" id="GO:0000226">
    <property type="term" value="P:microtubule cytoskeleton organization"/>
    <property type="evidence" value="ECO:0007669"/>
    <property type="project" value="TreeGrafter"/>
</dbReference>
<feature type="compositionally biased region" description="Polar residues" evidence="4">
    <location>
        <begin position="943"/>
        <end position="959"/>
    </location>
</feature>
<feature type="region of interest" description="Disordered" evidence="4">
    <location>
        <begin position="943"/>
        <end position="971"/>
    </location>
</feature>
<feature type="region of interest" description="Disordered" evidence="4">
    <location>
        <begin position="1"/>
        <end position="75"/>
    </location>
</feature>
<dbReference type="GO" id="GO:0015630">
    <property type="term" value="C:microtubule cytoskeleton"/>
    <property type="evidence" value="ECO:0007669"/>
    <property type="project" value="TreeGrafter"/>
</dbReference>
<feature type="compositionally biased region" description="Polar residues" evidence="4">
    <location>
        <begin position="317"/>
        <end position="348"/>
    </location>
</feature>
<evidence type="ECO:0000256" key="3">
    <source>
        <dbReference type="SAM" id="Coils"/>
    </source>
</evidence>
<evidence type="ECO:0000256" key="2">
    <source>
        <dbReference type="ARBA" id="ARBA00023054"/>
    </source>
</evidence>
<dbReference type="PANTHER" id="PTHR15073">
    <property type="entry name" value="MICROTUBULE-ASSOCIATED PROTEIN"/>
    <property type="match status" value="1"/>
</dbReference>
<comment type="similarity">
    <text evidence="1">Belongs to the MAP7 family.</text>
</comment>
<organism evidence="5 6">
    <name type="scientific">Calicophoron daubneyi</name>
    <name type="common">Rumen fluke</name>
    <name type="synonym">Paramphistomum daubneyi</name>
    <dbReference type="NCBI Taxonomy" id="300641"/>
    <lineage>
        <taxon>Eukaryota</taxon>
        <taxon>Metazoa</taxon>
        <taxon>Spiralia</taxon>
        <taxon>Lophotrochozoa</taxon>
        <taxon>Platyhelminthes</taxon>
        <taxon>Trematoda</taxon>
        <taxon>Digenea</taxon>
        <taxon>Plagiorchiida</taxon>
        <taxon>Pronocephalata</taxon>
        <taxon>Paramphistomoidea</taxon>
        <taxon>Paramphistomidae</taxon>
        <taxon>Calicophoron</taxon>
    </lineage>
</organism>
<feature type="compositionally biased region" description="Low complexity" evidence="4">
    <location>
        <begin position="879"/>
        <end position="893"/>
    </location>
</feature>
<feature type="compositionally biased region" description="Basic and acidic residues" evidence="4">
    <location>
        <begin position="648"/>
        <end position="662"/>
    </location>
</feature>